<dbReference type="Proteomes" id="UP001234787">
    <property type="component" value="Unassembled WGS sequence"/>
</dbReference>
<feature type="non-terminal residue" evidence="2">
    <location>
        <position position="1"/>
    </location>
</feature>
<organism evidence="2 3">
    <name type="scientific">Cryptomeria japonica</name>
    <name type="common">Japanese cedar</name>
    <name type="synonym">Cupressus japonica</name>
    <dbReference type="NCBI Taxonomy" id="3369"/>
    <lineage>
        <taxon>Eukaryota</taxon>
        <taxon>Viridiplantae</taxon>
        <taxon>Streptophyta</taxon>
        <taxon>Embryophyta</taxon>
        <taxon>Tracheophyta</taxon>
        <taxon>Spermatophyta</taxon>
        <taxon>Pinopsida</taxon>
        <taxon>Pinidae</taxon>
        <taxon>Conifers II</taxon>
        <taxon>Cupressales</taxon>
        <taxon>Cupressaceae</taxon>
        <taxon>Cryptomeria</taxon>
    </lineage>
</organism>
<sequence length="136" mass="15870">MICSVLFVDYLKIEGSNWKLSCHFTDHRQTLHLKKIDAQRALLQQPVNWEQSYQYQGMDIVSSEQHNVDPNLCVDNNELGGFDMEAIILRDEESKEKAANQDVPSLEKDEYRNKEITPEFVRENDLPISQKDEIKT</sequence>
<evidence type="ECO:0000313" key="3">
    <source>
        <dbReference type="Proteomes" id="UP001234787"/>
    </source>
</evidence>
<dbReference type="AlphaFoldDB" id="A0AAD3NUJ7"/>
<evidence type="ECO:0000313" key="2">
    <source>
        <dbReference type="EMBL" id="GLJ59851.1"/>
    </source>
</evidence>
<comment type="caution">
    <text evidence="2">The sequence shown here is derived from an EMBL/GenBank/DDBJ whole genome shotgun (WGS) entry which is preliminary data.</text>
</comment>
<proteinExistence type="predicted"/>
<feature type="region of interest" description="Disordered" evidence="1">
    <location>
        <begin position="93"/>
        <end position="136"/>
    </location>
</feature>
<name>A0AAD3NUJ7_CRYJA</name>
<keyword evidence="3" id="KW-1185">Reference proteome</keyword>
<reference evidence="2" key="1">
    <citation type="submission" date="2022-12" db="EMBL/GenBank/DDBJ databases">
        <title>Chromosome-Level Genome Assembly of Japanese Cedar (Cryptomeriajaponica D. Don).</title>
        <authorList>
            <person name="Fujino T."/>
            <person name="Yamaguchi K."/>
            <person name="Yokoyama T."/>
            <person name="Hamanaka T."/>
            <person name="Harazono Y."/>
            <person name="Kamada H."/>
            <person name="Kobayashi W."/>
            <person name="Ujino-Ihara T."/>
            <person name="Uchiyama K."/>
            <person name="Matsumoto A."/>
            <person name="Izuno A."/>
            <person name="Tsumura Y."/>
            <person name="Toyoda A."/>
            <person name="Shigenobu S."/>
            <person name="Moriguchi Y."/>
            <person name="Ueno S."/>
            <person name="Kasahara M."/>
        </authorList>
    </citation>
    <scope>NUCLEOTIDE SEQUENCE</scope>
</reference>
<evidence type="ECO:0000256" key="1">
    <source>
        <dbReference type="SAM" id="MobiDB-lite"/>
    </source>
</evidence>
<gene>
    <name evidence="2" type="ORF">SUGI_1524790</name>
</gene>
<dbReference type="EMBL" id="BSEH01002074">
    <property type="protein sequence ID" value="GLJ59851.1"/>
    <property type="molecule type" value="Genomic_DNA"/>
</dbReference>
<accession>A0AAD3NUJ7</accession>
<protein>
    <submittedName>
        <fullName evidence="2">Uncharacterized protein</fullName>
    </submittedName>
</protein>